<name>A0A7J6NM92_PEROL</name>
<sequence length="69" mass="7892">MACTARMHKKRSAHNEQQRGKYLPPYGVSSWNRVQVTFYPAHHNSLTWGHTLSNGTRSHRPIGFFADAP</sequence>
<feature type="compositionally biased region" description="Basic residues" evidence="1">
    <location>
        <begin position="1"/>
        <end position="12"/>
    </location>
</feature>
<evidence type="ECO:0000313" key="2">
    <source>
        <dbReference type="EMBL" id="KAF4684968.1"/>
    </source>
</evidence>
<comment type="caution">
    <text evidence="2">The sequence shown here is derived from an EMBL/GenBank/DDBJ whole genome shotgun (WGS) entry which is preliminary data.</text>
</comment>
<proteinExistence type="predicted"/>
<organism evidence="2 3">
    <name type="scientific">Perkinsus olseni</name>
    <name type="common">Perkinsus atlanticus</name>
    <dbReference type="NCBI Taxonomy" id="32597"/>
    <lineage>
        <taxon>Eukaryota</taxon>
        <taxon>Sar</taxon>
        <taxon>Alveolata</taxon>
        <taxon>Perkinsozoa</taxon>
        <taxon>Perkinsea</taxon>
        <taxon>Perkinsida</taxon>
        <taxon>Perkinsidae</taxon>
        <taxon>Perkinsus</taxon>
    </lineage>
</organism>
<dbReference type="Proteomes" id="UP000541610">
    <property type="component" value="Unassembled WGS sequence"/>
</dbReference>
<feature type="region of interest" description="Disordered" evidence="1">
    <location>
        <begin position="1"/>
        <end position="22"/>
    </location>
</feature>
<evidence type="ECO:0000313" key="3">
    <source>
        <dbReference type="Proteomes" id="UP000541610"/>
    </source>
</evidence>
<evidence type="ECO:0000256" key="1">
    <source>
        <dbReference type="SAM" id="MobiDB-lite"/>
    </source>
</evidence>
<dbReference type="EMBL" id="JABANP010000284">
    <property type="protein sequence ID" value="KAF4684968.1"/>
    <property type="molecule type" value="Genomic_DNA"/>
</dbReference>
<gene>
    <name evidence="2" type="ORF">FOZ60_007077</name>
</gene>
<feature type="region of interest" description="Disordered" evidence="1">
    <location>
        <begin position="49"/>
        <end position="69"/>
    </location>
</feature>
<reference evidence="2 3" key="1">
    <citation type="submission" date="2020-04" db="EMBL/GenBank/DDBJ databases">
        <title>Perkinsus olseni comparative genomics.</title>
        <authorList>
            <person name="Bogema D.R."/>
        </authorList>
    </citation>
    <scope>NUCLEOTIDE SEQUENCE [LARGE SCALE GENOMIC DNA]</scope>
    <source>
        <strain evidence="2">00978-12</strain>
    </source>
</reference>
<protein>
    <submittedName>
        <fullName evidence="2">Uncharacterized protein</fullName>
    </submittedName>
</protein>
<dbReference type="AlphaFoldDB" id="A0A7J6NM92"/>
<accession>A0A7J6NM92</accession>